<proteinExistence type="predicted"/>
<dbReference type="InterPro" id="IPR013785">
    <property type="entry name" value="Aldolase_TIM"/>
</dbReference>
<accession>X0UUI2</accession>
<feature type="domain" description="Carboxylase conserved" evidence="1">
    <location>
        <begin position="62"/>
        <end position="218"/>
    </location>
</feature>
<reference evidence="2" key="1">
    <citation type="journal article" date="2014" name="Front. Microbiol.">
        <title>High frequency of phylogenetically diverse reductive dehalogenase-homologous genes in deep subseafloor sedimentary metagenomes.</title>
        <authorList>
            <person name="Kawai M."/>
            <person name="Futagami T."/>
            <person name="Toyoda A."/>
            <person name="Takaki Y."/>
            <person name="Nishi S."/>
            <person name="Hori S."/>
            <person name="Arai W."/>
            <person name="Tsubouchi T."/>
            <person name="Morono Y."/>
            <person name="Uchiyama I."/>
            <person name="Ito T."/>
            <person name="Fujiyama A."/>
            <person name="Inagaki F."/>
            <person name="Takami H."/>
        </authorList>
    </citation>
    <scope>NUCLEOTIDE SEQUENCE</scope>
    <source>
        <strain evidence="2">Expedition CK06-06</strain>
    </source>
</reference>
<dbReference type="EMBL" id="BARS01020619">
    <property type="protein sequence ID" value="GAG09390.1"/>
    <property type="molecule type" value="Genomic_DNA"/>
</dbReference>
<dbReference type="InterPro" id="IPR003379">
    <property type="entry name" value="Carboxylase_cons_dom"/>
</dbReference>
<comment type="caution">
    <text evidence="2">The sequence shown here is derived from an EMBL/GenBank/DDBJ whole genome shotgun (WGS) entry which is preliminary data.</text>
</comment>
<feature type="non-terminal residue" evidence="2">
    <location>
        <position position="273"/>
    </location>
</feature>
<dbReference type="SUPFAM" id="SSF89000">
    <property type="entry name" value="post-HMGL domain-like"/>
    <property type="match status" value="1"/>
</dbReference>
<feature type="non-terminal residue" evidence="2">
    <location>
        <position position="1"/>
    </location>
</feature>
<gene>
    <name evidence="2" type="ORF">S01H1_33217</name>
</gene>
<evidence type="ECO:0000313" key="2">
    <source>
        <dbReference type="EMBL" id="GAG09390.1"/>
    </source>
</evidence>
<name>X0UUI2_9ZZZZ</name>
<dbReference type="AlphaFoldDB" id="X0UUI2"/>
<dbReference type="Gene3D" id="3.20.20.70">
    <property type="entry name" value="Aldolase class I"/>
    <property type="match status" value="1"/>
</dbReference>
<protein>
    <recommendedName>
        <fullName evidence="1">Carboxylase conserved domain-containing protein</fullName>
    </recommendedName>
</protein>
<dbReference type="Pfam" id="PF02436">
    <property type="entry name" value="PYC_OADA"/>
    <property type="match status" value="1"/>
</dbReference>
<evidence type="ECO:0000259" key="1">
    <source>
        <dbReference type="Pfam" id="PF02436"/>
    </source>
</evidence>
<sequence>TVFSFLLSMKDAGISYKLDHDKVVELGEIIKKYVYPYIKQDLFSTKFILDHTNKNLLPKWLITNIDQQLIGIGEEKSLDSVLEEVFRIKNEIGNPSLSTPVGQIIGSQAVLNSVISDYRWEILCDEIKKLIWGHFGRLPRKISKEVLERLEALSAKEGGKQDLEVEDTYELCAKELDSLSSKSDDILSYCISPEKTKSYLEHIRGIRPTAKIKTEKAKTAGKKSGKPVEPVSLSGLANLDTKKLKEITKIVENSNIDEIKFELNNIKISISSA</sequence>
<organism evidence="2">
    <name type="scientific">marine sediment metagenome</name>
    <dbReference type="NCBI Taxonomy" id="412755"/>
    <lineage>
        <taxon>unclassified sequences</taxon>
        <taxon>metagenomes</taxon>
        <taxon>ecological metagenomes</taxon>
    </lineage>
</organism>